<name>A0A1H3ZHI8_9RHOB</name>
<dbReference type="RefSeq" id="WP_425441169.1">
    <property type="nucleotide sequence ID" value="NZ_FNQM01000003.1"/>
</dbReference>
<evidence type="ECO:0000256" key="2">
    <source>
        <dbReference type="ARBA" id="ARBA00022670"/>
    </source>
</evidence>
<accession>A0A1H3ZHI8</accession>
<feature type="domain" description="Prohead serine protease" evidence="4">
    <location>
        <begin position="35"/>
        <end position="166"/>
    </location>
</feature>
<dbReference type="SUPFAM" id="SSF50789">
    <property type="entry name" value="Herpes virus serine proteinase, assemblin"/>
    <property type="match status" value="1"/>
</dbReference>
<sequence>MKNDMRSVGEGPSSPGAGAALEMKFCALGRRSDAEPGLIEGYASLFGVIDEGGDEVAPGAFAASLQRRGTSVKLLWQHDPMQPIGVWNALGEDDRGLRVSGRLLPDVRRGAEAAALLSAGAIDGLSIGYRVIRAEKRQGGGRRLLEIDLWEVSLVTFPMLPQARATAGLQLSDGGEAAAARLLTEALREARSVI</sequence>
<evidence type="ECO:0000313" key="5">
    <source>
        <dbReference type="EMBL" id="SEA23219.1"/>
    </source>
</evidence>
<dbReference type="NCBIfam" id="TIGR01543">
    <property type="entry name" value="proheadase_HK97"/>
    <property type="match status" value="1"/>
</dbReference>
<dbReference type="InterPro" id="IPR006433">
    <property type="entry name" value="Prohead_protease"/>
</dbReference>
<dbReference type="STRING" id="89524.SAMN05444370_103543"/>
<keyword evidence="6" id="KW-1185">Reference proteome</keyword>
<dbReference type="GO" id="GO:0008233">
    <property type="term" value="F:peptidase activity"/>
    <property type="evidence" value="ECO:0007669"/>
    <property type="project" value="UniProtKB-KW"/>
</dbReference>
<keyword evidence="3" id="KW-0378">Hydrolase</keyword>
<organism evidence="5 6">
    <name type="scientific">Rubrimonas cliftonensis</name>
    <dbReference type="NCBI Taxonomy" id="89524"/>
    <lineage>
        <taxon>Bacteria</taxon>
        <taxon>Pseudomonadati</taxon>
        <taxon>Pseudomonadota</taxon>
        <taxon>Alphaproteobacteria</taxon>
        <taxon>Rhodobacterales</taxon>
        <taxon>Paracoccaceae</taxon>
        <taxon>Rubrimonas</taxon>
    </lineage>
</organism>
<evidence type="ECO:0000313" key="6">
    <source>
        <dbReference type="Proteomes" id="UP000198703"/>
    </source>
</evidence>
<evidence type="ECO:0000256" key="1">
    <source>
        <dbReference type="ARBA" id="ARBA00022612"/>
    </source>
</evidence>
<evidence type="ECO:0000256" key="3">
    <source>
        <dbReference type="ARBA" id="ARBA00022801"/>
    </source>
</evidence>
<dbReference type="Proteomes" id="UP000198703">
    <property type="component" value="Unassembled WGS sequence"/>
</dbReference>
<protein>
    <recommendedName>
        <fullName evidence="4">Prohead serine protease domain-containing protein</fullName>
    </recommendedName>
</protein>
<dbReference type="EMBL" id="FNQM01000003">
    <property type="protein sequence ID" value="SEA23219.1"/>
    <property type="molecule type" value="Genomic_DNA"/>
</dbReference>
<keyword evidence="1" id="KW-1188">Viral release from host cell</keyword>
<dbReference type="InterPro" id="IPR054613">
    <property type="entry name" value="Peptidase_S78_dom"/>
</dbReference>
<dbReference type="Pfam" id="PF04586">
    <property type="entry name" value="Peptidase_S78"/>
    <property type="match status" value="1"/>
</dbReference>
<evidence type="ECO:0000259" key="4">
    <source>
        <dbReference type="Pfam" id="PF04586"/>
    </source>
</evidence>
<dbReference type="GO" id="GO:0006508">
    <property type="term" value="P:proteolysis"/>
    <property type="evidence" value="ECO:0007669"/>
    <property type="project" value="UniProtKB-KW"/>
</dbReference>
<dbReference type="AlphaFoldDB" id="A0A1H3ZHI8"/>
<gene>
    <name evidence="5" type="ORF">SAMN05444370_103543</name>
</gene>
<reference evidence="5 6" key="1">
    <citation type="submission" date="2016-10" db="EMBL/GenBank/DDBJ databases">
        <authorList>
            <person name="de Groot N.N."/>
        </authorList>
    </citation>
    <scope>NUCLEOTIDE SEQUENCE [LARGE SCALE GENOMIC DNA]</scope>
    <source>
        <strain evidence="5 6">DSM 15345</strain>
    </source>
</reference>
<proteinExistence type="predicted"/>
<keyword evidence="2" id="KW-0645">Protease</keyword>